<dbReference type="STRING" id="692275.M3D5U7"/>
<dbReference type="Pfam" id="PF12937">
    <property type="entry name" value="F-box-like"/>
    <property type="match status" value="1"/>
</dbReference>
<dbReference type="eggNOG" id="KOG0281">
    <property type="taxonomic scope" value="Eukaryota"/>
</dbReference>
<feature type="compositionally biased region" description="Polar residues" evidence="8">
    <location>
        <begin position="1"/>
        <end position="13"/>
    </location>
</feature>
<dbReference type="PRINTS" id="PR00320">
    <property type="entry name" value="GPROTEINBRPT"/>
</dbReference>
<feature type="region of interest" description="Disordered" evidence="8">
    <location>
        <begin position="768"/>
        <end position="791"/>
    </location>
</feature>
<dbReference type="SMART" id="SM00320">
    <property type="entry name" value="WD40"/>
    <property type="match status" value="7"/>
</dbReference>
<dbReference type="HOGENOM" id="CLU_000288_103_0_1"/>
<comment type="similarity">
    <text evidence="1">Belongs to the WD repeat MET30/SCONB/SCON-2 family.</text>
</comment>
<evidence type="ECO:0000256" key="1">
    <source>
        <dbReference type="ARBA" id="ARBA00007968"/>
    </source>
</evidence>
<dbReference type="InterPro" id="IPR001680">
    <property type="entry name" value="WD40_rpt"/>
</dbReference>
<feature type="domain" description="F-box" evidence="9">
    <location>
        <begin position="92"/>
        <end position="138"/>
    </location>
</feature>
<feature type="compositionally biased region" description="Low complexity" evidence="8">
    <location>
        <begin position="811"/>
        <end position="837"/>
    </location>
</feature>
<evidence type="ECO:0000256" key="2">
    <source>
        <dbReference type="ARBA" id="ARBA00022574"/>
    </source>
</evidence>
<dbReference type="OMA" id="HSKGIAC"/>
<dbReference type="Proteomes" id="UP000016931">
    <property type="component" value="Unassembled WGS sequence"/>
</dbReference>
<comment type="function">
    <text evidence="6">Involved in mitochondrial fission. Acts as an adapter protein required to form mitochondrial fission complexes. Formation of these complexes is required to promote constriction and fission of the mitochondrial compartment at a late step in mitochondrial division.</text>
</comment>
<dbReference type="PROSITE" id="PS50181">
    <property type="entry name" value="FBOX"/>
    <property type="match status" value="1"/>
</dbReference>
<dbReference type="PANTHER" id="PTHR22847:SF637">
    <property type="entry name" value="WD REPEAT DOMAIN 5B"/>
    <property type="match status" value="1"/>
</dbReference>
<gene>
    <name evidence="10" type="ORF">SEPMUDRAFT_148790</name>
</gene>
<dbReference type="Pfam" id="PF00400">
    <property type="entry name" value="WD40"/>
    <property type="match status" value="5"/>
</dbReference>
<dbReference type="SUPFAM" id="SSF81383">
    <property type="entry name" value="F-box domain"/>
    <property type="match status" value="1"/>
</dbReference>
<feature type="region of interest" description="Disordered" evidence="8">
    <location>
        <begin position="808"/>
        <end position="873"/>
    </location>
</feature>
<feature type="repeat" description="WD" evidence="7">
    <location>
        <begin position="520"/>
        <end position="559"/>
    </location>
</feature>
<dbReference type="GeneID" id="27902285"/>
<evidence type="ECO:0000256" key="8">
    <source>
        <dbReference type="SAM" id="MobiDB-lite"/>
    </source>
</evidence>
<dbReference type="PANTHER" id="PTHR22847">
    <property type="entry name" value="WD40 REPEAT PROTEIN"/>
    <property type="match status" value="1"/>
</dbReference>
<evidence type="ECO:0000313" key="10">
    <source>
        <dbReference type="EMBL" id="EMF13530.1"/>
    </source>
</evidence>
<dbReference type="OrthoDB" id="19711at2759"/>
<dbReference type="AlphaFoldDB" id="M3D5U7"/>
<dbReference type="PROSITE" id="PS00678">
    <property type="entry name" value="WD_REPEATS_1"/>
    <property type="match status" value="1"/>
</dbReference>
<organism evidence="10 11">
    <name type="scientific">Sphaerulina musiva (strain SO2202)</name>
    <name type="common">Poplar stem canker fungus</name>
    <name type="synonym">Septoria musiva</name>
    <dbReference type="NCBI Taxonomy" id="692275"/>
    <lineage>
        <taxon>Eukaryota</taxon>
        <taxon>Fungi</taxon>
        <taxon>Dikarya</taxon>
        <taxon>Ascomycota</taxon>
        <taxon>Pezizomycotina</taxon>
        <taxon>Dothideomycetes</taxon>
        <taxon>Dothideomycetidae</taxon>
        <taxon>Mycosphaerellales</taxon>
        <taxon>Mycosphaerellaceae</taxon>
        <taxon>Sphaerulina</taxon>
    </lineage>
</organism>
<dbReference type="InterPro" id="IPR001810">
    <property type="entry name" value="F-box_dom"/>
</dbReference>
<feature type="region of interest" description="Disordered" evidence="8">
    <location>
        <begin position="174"/>
        <end position="205"/>
    </location>
</feature>
<feature type="region of interest" description="Disordered" evidence="8">
    <location>
        <begin position="603"/>
        <end position="631"/>
    </location>
</feature>
<evidence type="ECO:0000256" key="6">
    <source>
        <dbReference type="ARBA" id="ARBA00043913"/>
    </source>
</evidence>
<feature type="compositionally biased region" description="Basic residues" evidence="8">
    <location>
        <begin position="856"/>
        <end position="869"/>
    </location>
</feature>
<dbReference type="Gene3D" id="1.20.1280.50">
    <property type="match status" value="1"/>
</dbReference>
<dbReference type="SMART" id="SM00256">
    <property type="entry name" value="FBOX"/>
    <property type="match status" value="1"/>
</dbReference>
<feature type="repeat" description="WD" evidence="7">
    <location>
        <begin position="323"/>
        <end position="362"/>
    </location>
</feature>
<accession>M3D5U7</accession>
<dbReference type="PROSITE" id="PS50082">
    <property type="entry name" value="WD_REPEATS_2"/>
    <property type="match status" value="5"/>
</dbReference>
<name>M3D5U7_SPHMS</name>
<dbReference type="InterPro" id="IPR036047">
    <property type="entry name" value="F-box-like_dom_sf"/>
</dbReference>
<evidence type="ECO:0000256" key="4">
    <source>
        <dbReference type="ARBA" id="ARBA00038415"/>
    </source>
</evidence>
<keyword evidence="11" id="KW-1185">Reference proteome</keyword>
<keyword evidence="2 7" id="KW-0853">WD repeat</keyword>
<dbReference type="InterPro" id="IPR019775">
    <property type="entry name" value="WD40_repeat_CS"/>
</dbReference>
<dbReference type="GO" id="GO:1990234">
    <property type="term" value="C:transferase complex"/>
    <property type="evidence" value="ECO:0007669"/>
    <property type="project" value="UniProtKB-ARBA"/>
</dbReference>
<feature type="repeat" description="WD" evidence="7">
    <location>
        <begin position="411"/>
        <end position="441"/>
    </location>
</feature>
<feature type="repeat" description="WD" evidence="7">
    <location>
        <begin position="364"/>
        <end position="409"/>
    </location>
</feature>
<dbReference type="InterPro" id="IPR020472">
    <property type="entry name" value="WD40_PAC1"/>
</dbReference>
<feature type="region of interest" description="Disordered" evidence="8">
    <location>
        <begin position="1"/>
        <end position="36"/>
    </location>
</feature>
<comment type="similarity">
    <text evidence="4">Belongs to the WD repeat MDV1/CAF4 family.</text>
</comment>
<evidence type="ECO:0000256" key="5">
    <source>
        <dbReference type="ARBA" id="ARBA00039789"/>
    </source>
</evidence>
<evidence type="ECO:0000256" key="3">
    <source>
        <dbReference type="ARBA" id="ARBA00022737"/>
    </source>
</evidence>
<dbReference type="EMBL" id="KB456263">
    <property type="protein sequence ID" value="EMF13530.1"/>
    <property type="molecule type" value="Genomic_DNA"/>
</dbReference>
<feature type="repeat" description="WD" evidence="7">
    <location>
        <begin position="476"/>
        <end position="515"/>
    </location>
</feature>
<dbReference type="CDD" id="cd00200">
    <property type="entry name" value="WD40"/>
    <property type="match status" value="1"/>
</dbReference>
<reference evidence="10 11" key="1">
    <citation type="journal article" date="2012" name="PLoS Pathog.">
        <title>Diverse lifestyles and strategies of plant pathogenesis encoded in the genomes of eighteen Dothideomycetes fungi.</title>
        <authorList>
            <person name="Ohm R.A."/>
            <person name="Feau N."/>
            <person name="Henrissat B."/>
            <person name="Schoch C.L."/>
            <person name="Horwitz B.A."/>
            <person name="Barry K.W."/>
            <person name="Condon B.J."/>
            <person name="Copeland A.C."/>
            <person name="Dhillon B."/>
            <person name="Glaser F."/>
            <person name="Hesse C.N."/>
            <person name="Kosti I."/>
            <person name="LaButti K."/>
            <person name="Lindquist E.A."/>
            <person name="Lucas S."/>
            <person name="Salamov A.A."/>
            <person name="Bradshaw R.E."/>
            <person name="Ciuffetti L."/>
            <person name="Hamelin R.C."/>
            <person name="Kema G.H.J."/>
            <person name="Lawrence C."/>
            <person name="Scott J.A."/>
            <person name="Spatafora J.W."/>
            <person name="Turgeon B.G."/>
            <person name="de Wit P.J.G.M."/>
            <person name="Zhong S."/>
            <person name="Goodwin S.B."/>
            <person name="Grigoriev I.V."/>
        </authorList>
    </citation>
    <scope>NUCLEOTIDE SEQUENCE [LARGE SCALE GENOMIC DNA]</scope>
    <source>
        <strain evidence="10 11">SO2202</strain>
    </source>
</reference>
<evidence type="ECO:0000259" key="9">
    <source>
        <dbReference type="PROSITE" id="PS50181"/>
    </source>
</evidence>
<sequence>MNHTTSYSMSRSPIQLDEGFSEETHSQPGSDSMEDASSLFPIGSDAHLEHTKDLASTLTPNQQSELFEFLTSRLSTAALLVLHKQLAAHIYFDPVAYLPNELVLNVFSHLSPLDVLTASTVSRPWRQLARDERLWRHNFYREGWALEQSKLHEQEQKAKQKGMQAAERMMRCGRPGQGLERRSSRKRARIEAFSEDENGPAPATDPTELACDDSISNMEGVEATALLNTTESQGSAVTESTSVYTAVEPGDSTSETVWDSTPAHSALDLAPRVFVNSNASRNNDAPDPKISWPWLYKQRRRLESNWDTGRYVAFRLPHPDHENEGHRECVYTIQHSGNHLVSGSRDKTIRCWDLNTRRLRIPELKGHEASVLCLQFDERPGDKHDIIVSGGSDNYVIVWRFSTGEMLHKITAPHTESVLNLRFDDRYLITCSKDKTIKIWNRHEISKNDPIMPARVIPEFADGPDLLSPFTLLDTLYGHKAAVNAVQISDNIIVSASGDRTIRSWDIQSTKEGPSHRKQYTGHTKGIACVQFDGRRIVSGSSDNSVRIFDYDTTAEVACLDGHSNLVRTLQARFGDMDTVTDEELADEAKEADRKFLRTLDEGVESSHTRRPRNAGTASYGTKIPPGGGGSRWSKIVTGSYDETIIVWKRDPNKAGKWTPNVRLNQGSLSFRHGTPQGVRGNIGNAASGPAVNVANPASQVAQGAPAANATQQAQMVLQQAHNGLALANAALNQHSLNHQQPPPHAQLHAMATAQANLTQHMQTLADEQQRQNAPGDGTHAAQSGAPGQPVVPAAAGLVQAHPHNNIHALATPTGQPAAQQAAAATVPVAHGAGAAHPPVPGPQPAQVPAGGPAQPHHHHGHHHHHHGRARSESNRVFKLQFDARRIIACSQNKFIVGWDFANGDKDLECIGDWSRETN</sequence>
<dbReference type="SUPFAM" id="SSF50978">
    <property type="entry name" value="WD40 repeat-like"/>
    <property type="match status" value="1"/>
</dbReference>
<keyword evidence="3" id="KW-0677">Repeat</keyword>
<protein>
    <recommendedName>
        <fullName evidence="5">Mitochondrial division protein 1</fullName>
    </recommendedName>
</protein>
<evidence type="ECO:0000256" key="7">
    <source>
        <dbReference type="PROSITE-ProRule" id="PRU00221"/>
    </source>
</evidence>
<dbReference type="PROSITE" id="PS50294">
    <property type="entry name" value="WD_REPEATS_REGION"/>
    <property type="match status" value="5"/>
</dbReference>
<dbReference type="RefSeq" id="XP_016761651.1">
    <property type="nucleotide sequence ID" value="XM_016905148.1"/>
</dbReference>
<proteinExistence type="inferred from homology"/>
<dbReference type="InterPro" id="IPR036322">
    <property type="entry name" value="WD40_repeat_dom_sf"/>
</dbReference>
<evidence type="ECO:0000313" key="11">
    <source>
        <dbReference type="Proteomes" id="UP000016931"/>
    </source>
</evidence>
<dbReference type="GO" id="GO:0005634">
    <property type="term" value="C:nucleus"/>
    <property type="evidence" value="ECO:0007669"/>
    <property type="project" value="TreeGrafter"/>
</dbReference>
<dbReference type="InterPro" id="IPR015943">
    <property type="entry name" value="WD40/YVTN_repeat-like_dom_sf"/>
</dbReference>
<dbReference type="Gene3D" id="2.130.10.10">
    <property type="entry name" value="YVTN repeat-like/Quinoprotein amine dehydrogenase"/>
    <property type="match status" value="1"/>
</dbReference>